<comment type="caution">
    <text evidence="1">The sequence shown here is derived from an EMBL/GenBank/DDBJ whole genome shotgun (WGS) entry which is preliminary data.</text>
</comment>
<gene>
    <name evidence="1" type="ORF">S12H4_14829</name>
</gene>
<reference evidence="1" key="1">
    <citation type="journal article" date="2014" name="Front. Microbiol.">
        <title>High frequency of phylogenetically diverse reductive dehalogenase-homologous genes in deep subseafloor sedimentary metagenomes.</title>
        <authorList>
            <person name="Kawai M."/>
            <person name="Futagami T."/>
            <person name="Toyoda A."/>
            <person name="Takaki Y."/>
            <person name="Nishi S."/>
            <person name="Hori S."/>
            <person name="Arai W."/>
            <person name="Tsubouchi T."/>
            <person name="Morono Y."/>
            <person name="Uchiyama I."/>
            <person name="Ito T."/>
            <person name="Fujiyama A."/>
            <person name="Inagaki F."/>
            <person name="Takami H."/>
        </authorList>
    </citation>
    <scope>NUCLEOTIDE SEQUENCE</scope>
    <source>
        <strain evidence="1">Expedition CK06-06</strain>
    </source>
</reference>
<feature type="non-terminal residue" evidence="1">
    <location>
        <position position="1"/>
    </location>
</feature>
<sequence length="39" mass="4600">NITYPDLAPFREASQVVYDKWAPKVGGRERIDEILNFKY</sequence>
<organism evidence="1">
    <name type="scientific">marine sediment metagenome</name>
    <dbReference type="NCBI Taxonomy" id="412755"/>
    <lineage>
        <taxon>unclassified sequences</taxon>
        <taxon>metagenomes</taxon>
        <taxon>ecological metagenomes</taxon>
    </lineage>
</organism>
<name>X1TWU7_9ZZZZ</name>
<dbReference type="EMBL" id="BARW01007084">
    <property type="protein sequence ID" value="GAI84479.1"/>
    <property type="molecule type" value="Genomic_DNA"/>
</dbReference>
<accession>X1TWU7</accession>
<evidence type="ECO:0000313" key="1">
    <source>
        <dbReference type="EMBL" id="GAI84479.1"/>
    </source>
</evidence>
<protein>
    <submittedName>
        <fullName evidence="1">Uncharacterized protein</fullName>
    </submittedName>
</protein>
<proteinExistence type="predicted"/>
<dbReference type="AlphaFoldDB" id="X1TWU7"/>